<keyword evidence="2" id="KW-1185">Reference proteome</keyword>
<name>A0AA40G6N3_9HYME</name>
<proteinExistence type="predicted"/>
<dbReference type="EMBL" id="JAHYIQ010000005">
    <property type="protein sequence ID" value="KAK1132082.1"/>
    <property type="molecule type" value="Genomic_DNA"/>
</dbReference>
<protein>
    <submittedName>
        <fullName evidence="1">Uncharacterized protein</fullName>
    </submittedName>
</protein>
<accession>A0AA40G6N3</accession>
<organism evidence="1 2">
    <name type="scientific">Melipona bicolor</name>
    <dbReference type="NCBI Taxonomy" id="60889"/>
    <lineage>
        <taxon>Eukaryota</taxon>
        <taxon>Metazoa</taxon>
        <taxon>Ecdysozoa</taxon>
        <taxon>Arthropoda</taxon>
        <taxon>Hexapoda</taxon>
        <taxon>Insecta</taxon>
        <taxon>Pterygota</taxon>
        <taxon>Neoptera</taxon>
        <taxon>Endopterygota</taxon>
        <taxon>Hymenoptera</taxon>
        <taxon>Apocrita</taxon>
        <taxon>Aculeata</taxon>
        <taxon>Apoidea</taxon>
        <taxon>Anthophila</taxon>
        <taxon>Apidae</taxon>
        <taxon>Melipona</taxon>
    </lineage>
</organism>
<evidence type="ECO:0000313" key="2">
    <source>
        <dbReference type="Proteomes" id="UP001177670"/>
    </source>
</evidence>
<dbReference type="Proteomes" id="UP001177670">
    <property type="component" value="Unassembled WGS sequence"/>
</dbReference>
<evidence type="ECO:0000313" key="1">
    <source>
        <dbReference type="EMBL" id="KAK1132082.1"/>
    </source>
</evidence>
<reference evidence="1" key="1">
    <citation type="submission" date="2021-10" db="EMBL/GenBank/DDBJ databases">
        <title>Melipona bicolor Genome sequencing and assembly.</title>
        <authorList>
            <person name="Araujo N.S."/>
            <person name="Arias M.C."/>
        </authorList>
    </citation>
    <scope>NUCLEOTIDE SEQUENCE</scope>
    <source>
        <strain evidence="1">USP_2M_L1-L4_2017</strain>
        <tissue evidence="1">Whole body</tissue>
    </source>
</reference>
<comment type="caution">
    <text evidence="1">The sequence shown here is derived from an EMBL/GenBank/DDBJ whole genome shotgun (WGS) entry which is preliminary data.</text>
</comment>
<sequence>MSCKKFCCYRERPSAEDQSEWSTPALEIFIRAHRLLKSFMDFYKFHAGKCCGINYDAVPLHGALDIVATAMTSIICGNVLKKGPQRPGMFRDAFPCVRCQDTAVLPEEIIRKVDVILTCLQRCCAIEDIICHIKSVLRSLERLAPCGMSEKLRTLSLLLKEIMKKLICSCQCLEGNIFNLVADY</sequence>
<dbReference type="AlphaFoldDB" id="A0AA40G6N3"/>
<gene>
    <name evidence="1" type="ORF">K0M31_016220</name>
</gene>